<accession>A0A1W6ZYQ0</accession>
<dbReference type="STRING" id="1235591.CAK95_27350"/>
<evidence type="ECO:0000313" key="3">
    <source>
        <dbReference type="Proteomes" id="UP000194137"/>
    </source>
</evidence>
<gene>
    <name evidence="2" type="ORF">CAK95_27350</name>
</gene>
<dbReference type="InterPro" id="IPR036661">
    <property type="entry name" value="Luciferase-like_sf"/>
</dbReference>
<feature type="domain" description="Luciferase-like" evidence="1">
    <location>
        <begin position="34"/>
        <end position="335"/>
    </location>
</feature>
<sequence>MPQVINPMSDPANQGFKLGVFSANADRGLTFSTVPEAWKAEWDDIAAAAQIADRAGMDFFLPIARWRGYGGSTNVREWSFETFTWAAGLAAMTERIALFMTVHVPLLHPLYAAKALATVDHISHGRAGLNIVCGWNPDEFDMFGVTLVKDAYVQAKEWIDVIVQTYNSDKPIDFSGVHYQLKGAVSRPASLQRPRPVTMNAAFGPPGRDFAAQNCDHLFTSFTDLEVGKGHIADIKGRAEKFGREVGVFTIGHVVCRPTQSEAEDYYDYYSRQNIDEEAVAYHMQQKKNFSHSHEDEAFKQYKQRFSAGTGSYPLVGTPDHVASELAKFAGAGFNGAALSFVNYKNELPYFCETVIPRLKEAGLRA</sequence>
<reference evidence="2 3" key="1">
    <citation type="submission" date="2017-05" db="EMBL/GenBank/DDBJ databases">
        <title>Full genome sequence of Pseudorhodoplanes sinuspersici.</title>
        <authorList>
            <person name="Dastgheib S.M.M."/>
            <person name="Shavandi M."/>
            <person name="Tirandaz H."/>
        </authorList>
    </citation>
    <scope>NUCLEOTIDE SEQUENCE [LARGE SCALE GENOMIC DNA]</scope>
    <source>
        <strain evidence="2 3">RIPI110</strain>
    </source>
</reference>
<dbReference type="SUPFAM" id="SSF51679">
    <property type="entry name" value="Bacterial luciferase-like"/>
    <property type="match status" value="1"/>
</dbReference>
<protein>
    <submittedName>
        <fullName evidence="2">Alkanesulfonate monooxygenase</fullName>
    </submittedName>
</protein>
<dbReference type="GO" id="GO:0004497">
    <property type="term" value="F:monooxygenase activity"/>
    <property type="evidence" value="ECO:0007669"/>
    <property type="project" value="UniProtKB-KW"/>
</dbReference>
<dbReference type="InterPro" id="IPR011251">
    <property type="entry name" value="Luciferase-like_dom"/>
</dbReference>
<dbReference type="PANTHER" id="PTHR42847">
    <property type="entry name" value="ALKANESULFONATE MONOOXYGENASE"/>
    <property type="match status" value="1"/>
</dbReference>
<keyword evidence="3" id="KW-1185">Reference proteome</keyword>
<dbReference type="GO" id="GO:0016705">
    <property type="term" value="F:oxidoreductase activity, acting on paired donors, with incorporation or reduction of molecular oxygen"/>
    <property type="evidence" value="ECO:0007669"/>
    <property type="project" value="InterPro"/>
</dbReference>
<dbReference type="KEGG" id="psin:CAK95_27350"/>
<name>A0A1W6ZYQ0_9HYPH</name>
<dbReference type="EMBL" id="CP021112">
    <property type="protein sequence ID" value="ARQ02408.1"/>
    <property type="molecule type" value="Genomic_DNA"/>
</dbReference>
<dbReference type="Pfam" id="PF00296">
    <property type="entry name" value="Bac_luciferase"/>
    <property type="match status" value="1"/>
</dbReference>
<dbReference type="AlphaFoldDB" id="A0A1W6ZYQ0"/>
<dbReference type="RefSeq" id="WP_245303544.1">
    <property type="nucleotide sequence ID" value="NZ_CP021112.1"/>
</dbReference>
<dbReference type="Proteomes" id="UP000194137">
    <property type="component" value="Chromosome"/>
</dbReference>
<dbReference type="PANTHER" id="PTHR42847:SF4">
    <property type="entry name" value="ALKANESULFONATE MONOOXYGENASE-RELATED"/>
    <property type="match status" value="1"/>
</dbReference>
<keyword evidence="2" id="KW-0560">Oxidoreductase</keyword>
<keyword evidence="2" id="KW-0503">Monooxygenase</keyword>
<evidence type="ECO:0000313" key="2">
    <source>
        <dbReference type="EMBL" id="ARQ02408.1"/>
    </source>
</evidence>
<dbReference type="InterPro" id="IPR050172">
    <property type="entry name" value="SsuD_RutA_monooxygenase"/>
</dbReference>
<dbReference type="Gene3D" id="3.20.20.30">
    <property type="entry name" value="Luciferase-like domain"/>
    <property type="match status" value="1"/>
</dbReference>
<proteinExistence type="predicted"/>
<organism evidence="2 3">
    <name type="scientific">Pseudorhodoplanes sinuspersici</name>
    <dbReference type="NCBI Taxonomy" id="1235591"/>
    <lineage>
        <taxon>Bacteria</taxon>
        <taxon>Pseudomonadati</taxon>
        <taxon>Pseudomonadota</taxon>
        <taxon>Alphaproteobacteria</taxon>
        <taxon>Hyphomicrobiales</taxon>
        <taxon>Pseudorhodoplanes</taxon>
    </lineage>
</organism>
<evidence type="ECO:0000259" key="1">
    <source>
        <dbReference type="Pfam" id="PF00296"/>
    </source>
</evidence>